<keyword evidence="1" id="KW-0479">Metal-binding</keyword>
<reference evidence="6" key="3">
    <citation type="submission" date="2025-09" db="UniProtKB">
        <authorList>
            <consortium name="Ensembl"/>
        </authorList>
    </citation>
    <scope>IDENTIFICATION</scope>
</reference>
<name>A0A8C4XD81_ERPCA</name>
<sequence length="1256" mass="140388">AIAKALEDLKANFYCELCDKQYHKHQEFDNHINSYDHAHKQRLKELKQREFARNVASKSWKDEKKQEKALKRLHQLAELRKQTECSPGSGPKFRATTATANEQQKEKVSTAKESRSNDHYSAGDGDITFGSDSKNSQILFVSTGSGHTSDGRIGLQSTVEYNQRSGVSFCFSKKAQLKLESSASVFSDTNDAEEPQSHKVKQAIETFLPYISGPDDMVDFTEDENPENQNKEKLKLESQESEPDRPQTPATQSRCEKQNCPVTFLSNLENNLCKEKAEIHSNAAAATDFEECNAFTSYSLLSDIHRGTCKGNISHEKQTVKIQGSAENEKSTLTVWDSQMFSREDLQSFTNDINGTSAVKEILEPSYGLNKNIGPFLDVLNKDGSMMLKWPSELLMYTQTEPSISYSCNPLYFDFKCSRKKQGTQDDTQLMQTNDTPPVAANARRKDSENEKIKENTTEKQTLKHSNYSKPKKPKHFKRYKAYKKKSSKKAHCGWQHSVIVSDNDAVNAYLEQDNIPKIKGLFTSQLEFKKRKRLGNDNEMMEQNANNWNSTCSVAKKSKLFTRDAPTNMLKSHEHVISRDTYLNSSCTLTCFHEDKKKCLSVTSNSHSSFSELDTESEGQPSQLWTYSPSNRSSVLSPLDSSYSKTDETPSSYNRSYSNCHFGEDSTSSDSHDSVARLDSRHHDYKSIYRHKGRKNLSFFKETDYDESDAYCRYSRSRYFRRKHQQKLEQNQSRSSVSSSTSTQSNDHILSYYSSSRKTQSSGKTGSRSRHSSCSNSLSKTWPNSLSKESAHFLKCTLSNSRRSAKVFGRTPHFDHVNVELNNKRENVCNGSNNECISEHLPEKKMCVLQSALGKDQLENSSQDKTKDSSLSCVKVKNRPLACSGSRTAPLITNTLGLPLIGKLPAAKKQIKKGEHDKANIQKSNREKGAISYNKEKDHIFGDAHFNAHLPGEVKETAPGSNNQSSERIVTEQSVPYSKKEEPGLLNCSPDVQDIAGGFSSLDPVDSNDDKQAHLLNLRENSASKEDISLTASELHAHCKVDATSELEPNFKCVSPPLTEQPIIFTPDEIDKYRLLQLQAQQHMQQQLLSKHIKVLPPADLPNFGAAQAFHPIPVQQPSPMASIRHALLQHHALAAFTSGLQGLHPHTNHQPLPHLHPFPPPHLTPISLSPIASAIFPAHPAALLTGHPLHIVPASSLRPAHLALHSLPHSTLLPALLAPSPAMAAVAASALQLHPFLHPVFPGQDLPPHSCPNT</sequence>
<dbReference type="InterPro" id="IPR036236">
    <property type="entry name" value="Znf_C2H2_sf"/>
</dbReference>
<evidence type="ECO:0000256" key="2">
    <source>
        <dbReference type="ARBA" id="ARBA00022771"/>
    </source>
</evidence>
<dbReference type="PANTHER" id="PTHR17614">
    <property type="entry name" value="ZINC FINGER-CONTAINING"/>
    <property type="match status" value="1"/>
</dbReference>
<feature type="region of interest" description="Disordered" evidence="4">
    <location>
        <begin position="424"/>
        <end position="476"/>
    </location>
</feature>
<feature type="compositionally biased region" description="Acidic residues" evidence="4">
    <location>
        <begin position="216"/>
        <end position="226"/>
    </location>
</feature>
<dbReference type="InterPro" id="IPR013087">
    <property type="entry name" value="Znf_C2H2_type"/>
</dbReference>
<reference evidence="6" key="1">
    <citation type="submission" date="2021-06" db="EMBL/GenBank/DDBJ databases">
        <authorList>
            <consortium name="Wellcome Sanger Institute Data Sharing"/>
        </authorList>
    </citation>
    <scope>NUCLEOTIDE SEQUENCE [LARGE SCALE GENOMIC DNA]</scope>
</reference>
<feature type="compositionally biased region" description="Basic and acidic residues" evidence="4">
    <location>
        <begin position="229"/>
        <end position="245"/>
    </location>
</feature>
<evidence type="ECO:0000259" key="5">
    <source>
        <dbReference type="PROSITE" id="PS00028"/>
    </source>
</evidence>
<dbReference type="PROSITE" id="PS00028">
    <property type="entry name" value="ZINC_FINGER_C2H2_1"/>
    <property type="match status" value="1"/>
</dbReference>
<dbReference type="GO" id="GO:0008270">
    <property type="term" value="F:zinc ion binding"/>
    <property type="evidence" value="ECO:0007669"/>
    <property type="project" value="UniProtKB-KW"/>
</dbReference>
<keyword evidence="2" id="KW-0863">Zinc-finger</keyword>
<feature type="compositionally biased region" description="Polar residues" evidence="4">
    <location>
        <begin position="425"/>
        <end position="436"/>
    </location>
</feature>
<keyword evidence="7" id="KW-1185">Reference proteome</keyword>
<dbReference type="GeneTree" id="ENSGT00940000160479"/>
<feature type="compositionally biased region" description="Basic and acidic residues" evidence="4">
    <location>
        <begin position="103"/>
        <end position="118"/>
    </location>
</feature>
<feature type="domain" description="C2H2-type" evidence="5">
    <location>
        <begin position="15"/>
        <end position="37"/>
    </location>
</feature>
<dbReference type="Ensembl" id="ENSECRT00000022788.1">
    <property type="protein sequence ID" value="ENSECRP00000022314.1"/>
    <property type="gene ID" value="ENSECRG00000015082.1"/>
</dbReference>
<feature type="compositionally biased region" description="Basic and acidic residues" evidence="4">
    <location>
        <begin position="444"/>
        <end position="462"/>
    </location>
</feature>
<accession>A0A8C4XD81</accession>
<dbReference type="GO" id="GO:0005634">
    <property type="term" value="C:nucleus"/>
    <property type="evidence" value="ECO:0007669"/>
    <property type="project" value="TreeGrafter"/>
</dbReference>
<organism evidence="6 7">
    <name type="scientific">Erpetoichthys calabaricus</name>
    <name type="common">Rope fish</name>
    <name type="synonym">Calamoichthys calabaricus</name>
    <dbReference type="NCBI Taxonomy" id="27687"/>
    <lineage>
        <taxon>Eukaryota</taxon>
        <taxon>Metazoa</taxon>
        <taxon>Chordata</taxon>
        <taxon>Craniata</taxon>
        <taxon>Vertebrata</taxon>
        <taxon>Euteleostomi</taxon>
        <taxon>Actinopterygii</taxon>
        <taxon>Polypteriformes</taxon>
        <taxon>Polypteridae</taxon>
        <taxon>Erpetoichthys</taxon>
    </lineage>
</organism>
<dbReference type="PANTHER" id="PTHR17614:SF12">
    <property type="entry name" value="ZINC FINGER PROTEIN 804B"/>
    <property type="match status" value="1"/>
</dbReference>
<proteinExistence type="predicted"/>
<protein>
    <recommendedName>
        <fullName evidence="5">C2H2-type domain-containing protein</fullName>
    </recommendedName>
</protein>
<evidence type="ECO:0000256" key="4">
    <source>
        <dbReference type="SAM" id="MobiDB-lite"/>
    </source>
</evidence>
<feature type="region of interest" description="Disordered" evidence="4">
    <location>
        <begin position="953"/>
        <end position="985"/>
    </location>
</feature>
<feature type="compositionally biased region" description="Polar residues" evidence="4">
    <location>
        <begin position="611"/>
        <end position="630"/>
    </location>
</feature>
<feature type="region of interest" description="Disordered" evidence="4">
    <location>
        <begin position="611"/>
        <end position="658"/>
    </location>
</feature>
<keyword evidence="3" id="KW-0862">Zinc</keyword>
<evidence type="ECO:0000313" key="7">
    <source>
        <dbReference type="Proteomes" id="UP000694620"/>
    </source>
</evidence>
<reference evidence="6" key="2">
    <citation type="submission" date="2025-08" db="UniProtKB">
        <authorList>
            <consortium name="Ensembl"/>
        </authorList>
    </citation>
    <scope>IDENTIFICATION</scope>
</reference>
<feature type="region of interest" description="Disordered" evidence="4">
    <location>
        <begin position="724"/>
        <end position="785"/>
    </location>
</feature>
<feature type="region of interest" description="Disordered" evidence="4">
    <location>
        <begin position="80"/>
        <end position="129"/>
    </location>
</feature>
<feature type="compositionally biased region" description="Polar residues" evidence="4">
    <location>
        <begin position="960"/>
        <end position="977"/>
    </location>
</feature>
<evidence type="ECO:0000256" key="1">
    <source>
        <dbReference type="ARBA" id="ARBA00022723"/>
    </source>
</evidence>
<feature type="region of interest" description="Disordered" evidence="4">
    <location>
        <begin position="214"/>
        <end position="256"/>
    </location>
</feature>
<dbReference type="SUPFAM" id="SSF57667">
    <property type="entry name" value="beta-beta-alpha zinc fingers"/>
    <property type="match status" value="1"/>
</dbReference>
<feature type="compositionally biased region" description="Low complexity" evidence="4">
    <location>
        <begin position="733"/>
        <end position="780"/>
    </location>
</feature>
<evidence type="ECO:0000256" key="3">
    <source>
        <dbReference type="ARBA" id="ARBA00022833"/>
    </source>
</evidence>
<dbReference type="AlphaFoldDB" id="A0A8C4XD81"/>
<feature type="region of interest" description="Disordered" evidence="4">
    <location>
        <begin position="910"/>
        <end position="930"/>
    </location>
</feature>
<dbReference type="Proteomes" id="UP000694620">
    <property type="component" value="Chromosome 13"/>
</dbReference>
<evidence type="ECO:0000313" key="6">
    <source>
        <dbReference type="Ensembl" id="ENSECRP00000022314.1"/>
    </source>
</evidence>
<feature type="compositionally biased region" description="Low complexity" evidence="4">
    <location>
        <begin position="631"/>
        <end position="645"/>
    </location>
</feature>
<dbReference type="InterPro" id="IPR052445">
    <property type="entry name" value="ZnF-G_patch_domain"/>
</dbReference>
<feature type="compositionally biased region" description="Basic and acidic residues" evidence="4">
    <location>
        <begin position="913"/>
        <end position="930"/>
    </location>
</feature>